<comment type="caution">
    <text evidence="3">The sequence shown here is derived from an EMBL/GenBank/DDBJ whole genome shotgun (WGS) entry which is preliminary data.</text>
</comment>
<feature type="region of interest" description="Disordered" evidence="1">
    <location>
        <begin position="93"/>
        <end position="116"/>
    </location>
</feature>
<dbReference type="EMBL" id="QGNW01001973">
    <property type="protein sequence ID" value="RVW26950.1"/>
    <property type="molecule type" value="Genomic_DNA"/>
</dbReference>
<dbReference type="PROSITE" id="PS50013">
    <property type="entry name" value="CHROMO_2"/>
    <property type="match status" value="1"/>
</dbReference>
<gene>
    <name evidence="3" type="ORF">CK203_098790</name>
</gene>
<proteinExistence type="predicted"/>
<dbReference type="SMART" id="SM00298">
    <property type="entry name" value="CHROMO"/>
    <property type="match status" value="1"/>
</dbReference>
<evidence type="ECO:0000313" key="3">
    <source>
        <dbReference type="EMBL" id="RVW26950.1"/>
    </source>
</evidence>
<organism evidence="3 4">
    <name type="scientific">Vitis vinifera</name>
    <name type="common">Grape</name>
    <dbReference type="NCBI Taxonomy" id="29760"/>
    <lineage>
        <taxon>Eukaryota</taxon>
        <taxon>Viridiplantae</taxon>
        <taxon>Streptophyta</taxon>
        <taxon>Embryophyta</taxon>
        <taxon>Tracheophyta</taxon>
        <taxon>Spermatophyta</taxon>
        <taxon>Magnoliopsida</taxon>
        <taxon>eudicotyledons</taxon>
        <taxon>Gunneridae</taxon>
        <taxon>Pentapetalae</taxon>
        <taxon>rosids</taxon>
        <taxon>Vitales</taxon>
        <taxon>Vitaceae</taxon>
        <taxon>Viteae</taxon>
        <taxon>Vitis</taxon>
    </lineage>
</organism>
<dbReference type="InterPro" id="IPR000953">
    <property type="entry name" value="Chromo/chromo_shadow_dom"/>
</dbReference>
<sequence>MKQFDREIEKILDHRTMGHSRKNRRTNFLVQWKGISETEASWERYVTLWQFEKEVQAYWQSKSTMALTSAGEGGFELSVGIAEESSMHRAHTASEPDVHRASTASEPDVHRARTASEPDTHCVRIMKALGPWSGAEGYFGNLNYFGDEHQGQALTAPKRHPGTALGVPRTRMALEHAHMGSTTCVACTPWLQQHGAWCGLPPPRAGTRAPKPCANEPTKKTMGELPWLDGPSDKQLVHTMTPMHSTGAQCPVHQEGTAMGAMPWLVEAEPDEWKQQAQAMGTLTWLGLTHQCGGGTLMQSGSRRWQLVKALARTASDQATIWVVGGCASSSERF</sequence>
<dbReference type="AlphaFoldDB" id="A0A438CUT5"/>
<dbReference type="Gene3D" id="2.40.50.40">
    <property type="match status" value="1"/>
</dbReference>
<reference evidence="3 4" key="1">
    <citation type="journal article" date="2018" name="PLoS Genet.">
        <title>Population sequencing reveals clonal diversity and ancestral inbreeding in the grapevine cultivar Chardonnay.</title>
        <authorList>
            <person name="Roach M.J."/>
            <person name="Johnson D.L."/>
            <person name="Bohlmann J."/>
            <person name="van Vuuren H.J."/>
            <person name="Jones S.J."/>
            <person name="Pretorius I.S."/>
            <person name="Schmidt S.A."/>
            <person name="Borneman A.R."/>
        </authorList>
    </citation>
    <scope>NUCLEOTIDE SEQUENCE [LARGE SCALE GENOMIC DNA]</scope>
    <source>
        <strain evidence="4">cv. Chardonnay</strain>
        <tissue evidence="3">Leaf</tissue>
    </source>
</reference>
<dbReference type="SUPFAM" id="SSF54160">
    <property type="entry name" value="Chromo domain-like"/>
    <property type="match status" value="1"/>
</dbReference>
<accession>A0A438CUT5</accession>
<name>A0A438CUT5_VITVI</name>
<feature type="domain" description="Chromo" evidence="2">
    <location>
        <begin position="6"/>
        <end position="70"/>
    </location>
</feature>
<dbReference type="Pfam" id="PF00385">
    <property type="entry name" value="Chromo"/>
    <property type="match status" value="1"/>
</dbReference>
<dbReference type="InterPro" id="IPR016197">
    <property type="entry name" value="Chromo-like_dom_sf"/>
</dbReference>
<evidence type="ECO:0000259" key="2">
    <source>
        <dbReference type="PROSITE" id="PS50013"/>
    </source>
</evidence>
<feature type="region of interest" description="Disordered" evidence="1">
    <location>
        <begin position="209"/>
        <end position="229"/>
    </location>
</feature>
<dbReference type="InterPro" id="IPR023780">
    <property type="entry name" value="Chromo_domain"/>
</dbReference>
<evidence type="ECO:0000256" key="1">
    <source>
        <dbReference type="SAM" id="MobiDB-lite"/>
    </source>
</evidence>
<dbReference type="Proteomes" id="UP000288805">
    <property type="component" value="Unassembled WGS sequence"/>
</dbReference>
<evidence type="ECO:0000313" key="4">
    <source>
        <dbReference type="Proteomes" id="UP000288805"/>
    </source>
</evidence>
<protein>
    <recommendedName>
        <fullName evidence="2">Chromo domain-containing protein</fullName>
    </recommendedName>
</protein>
<feature type="compositionally biased region" description="Basic and acidic residues" evidence="1">
    <location>
        <begin position="107"/>
        <end position="116"/>
    </location>
</feature>